<keyword evidence="1" id="KW-0732">Signal</keyword>
<reference evidence="3" key="1">
    <citation type="journal article" date="2019" name="Int. J. Syst. Evol. Microbiol.">
        <title>The Global Catalogue of Microorganisms (GCM) 10K type strain sequencing project: providing services to taxonomists for standard genome sequencing and annotation.</title>
        <authorList>
            <consortium name="The Broad Institute Genomics Platform"/>
            <consortium name="The Broad Institute Genome Sequencing Center for Infectious Disease"/>
            <person name="Wu L."/>
            <person name="Ma J."/>
        </authorList>
    </citation>
    <scope>NUCLEOTIDE SEQUENCE [LARGE SCALE GENOMIC DNA]</scope>
    <source>
        <strain evidence="3">TBRC 1826</strain>
    </source>
</reference>
<evidence type="ECO:0000256" key="1">
    <source>
        <dbReference type="SAM" id="SignalP"/>
    </source>
</evidence>
<evidence type="ECO:0008006" key="4">
    <source>
        <dbReference type="Google" id="ProtNLM"/>
    </source>
</evidence>
<dbReference type="RefSeq" id="WP_378530338.1">
    <property type="nucleotide sequence ID" value="NZ_JBHSBH010000004.1"/>
</dbReference>
<evidence type="ECO:0000313" key="2">
    <source>
        <dbReference type="EMBL" id="MFC3995324.1"/>
    </source>
</evidence>
<sequence length="173" mass="18291">MMKKFLSAGGASAVSAIALISILAVPSSYAAEEIPVVASADASESGWGESTIDVNKLEVSEAGGYATLTYTVHYEGEGRVGLLDFQNTTYLYTAYGHSGVVLVDEENGFRYNPAFDSTGQCMCAINTASPEMARDLDSGDSATYWASYLISEDTTSVNVEVPGFEPVADIPIE</sequence>
<gene>
    <name evidence="2" type="ORF">ACFOVU_05335</name>
</gene>
<feature type="signal peptide" evidence="1">
    <location>
        <begin position="1"/>
        <end position="30"/>
    </location>
</feature>
<name>A0ABV8FJ06_9ACTN</name>
<accession>A0ABV8FJ06</accession>
<comment type="caution">
    <text evidence="2">The sequence shown here is derived from an EMBL/GenBank/DDBJ whole genome shotgun (WGS) entry which is preliminary data.</text>
</comment>
<protein>
    <recommendedName>
        <fullName evidence="4">DUF4352 domain-containing protein</fullName>
    </recommendedName>
</protein>
<organism evidence="2 3">
    <name type="scientific">Nocardiopsis sediminis</name>
    <dbReference type="NCBI Taxonomy" id="1778267"/>
    <lineage>
        <taxon>Bacteria</taxon>
        <taxon>Bacillati</taxon>
        <taxon>Actinomycetota</taxon>
        <taxon>Actinomycetes</taxon>
        <taxon>Streptosporangiales</taxon>
        <taxon>Nocardiopsidaceae</taxon>
        <taxon>Nocardiopsis</taxon>
    </lineage>
</organism>
<feature type="chain" id="PRO_5045377158" description="DUF4352 domain-containing protein" evidence="1">
    <location>
        <begin position="31"/>
        <end position="173"/>
    </location>
</feature>
<evidence type="ECO:0000313" key="3">
    <source>
        <dbReference type="Proteomes" id="UP001595847"/>
    </source>
</evidence>
<proteinExistence type="predicted"/>
<dbReference type="EMBL" id="JBHSBH010000004">
    <property type="protein sequence ID" value="MFC3995324.1"/>
    <property type="molecule type" value="Genomic_DNA"/>
</dbReference>
<dbReference type="Proteomes" id="UP001595847">
    <property type="component" value="Unassembled WGS sequence"/>
</dbReference>
<keyword evidence="3" id="KW-1185">Reference proteome</keyword>